<evidence type="ECO:0000313" key="2">
    <source>
        <dbReference type="Proteomes" id="UP000238954"/>
    </source>
</evidence>
<proteinExistence type="predicted"/>
<keyword evidence="2" id="KW-1185">Reference proteome</keyword>
<dbReference type="EMBL" id="PHFW01000001">
    <property type="protein sequence ID" value="PQM29393.1"/>
    <property type="molecule type" value="Genomic_DNA"/>
</dbReference>
<reference evidence="2" key="1">
    <citation type="submission" date="2017-11" db="EMBL/GenBank/DDBJ databases">
        <title>The complete genome sequence of Sphingopyxis pomeranensis sp. nov. strain WS5A3p.</title>
        <authorList>
            <person name="Kaminski M.A."/>
        </authorList>
    </citation>
    <scope>NUCLEOTIDE SEQUENCE [LARGE SCALE GENOMIC DNA]</scope>
    <source>
        <strain evidence="2">WS5A3p</strain>
    </source>
</reference>
<gene>
    <name evidence="1" type="ORF">CVO77_00185</name>
</gene>
<dbReference type="RefSeq" id="WP_105997351.1">
    <property type="nucleotide sequence ID" value="NZ_CM009578.1"/>
</dbReference>
<protein>
    <recommendedName>
        <fullName evidence="3">Glycoside hydrolase family 19 catalytic domain-containing protein</fullName>
    </recommendedName>
</protein>
<comment type="caution">
    <text evidence="1">The sequence shown here is derived from an EMBL/GenBank/DDBJ whole genome shotgun (WGS) entry which is preliminary data.</text>
</comment>
<sequence>MNRADFFASVRPRIGPFSQSRVAGIERILDAAAGAPLSWQAYMLATAWHETNKTMEPVREAYWLSEAWRKQHLRYWPWYGRGDVQLTWQGNYRRADEACAKVGLCKPGEILANPDKVMEPAISAFIMRQGMEGGWFTGVKLSSVLPSEGVATRKQYMDARTIINGRDRADLIEDYAQIFERGLRAGGAA</sequence>
<dbReference type="SUPFAM" id="SSF53955">
    <property type="entry name" value="Lysozyme-like"/>
    <property type="match status" value="1"/>
</dbReference>
<evidence type="ECO:0008006" key="3">
    <source>
        <dbReference type="Google" id="ProtNLM"/>
    </source>
</evidence>
<dbReference type="Gene3D" id="1.10.530.10">
    <property type="match status" value="1"/>
</dbReference>
<accession>A0A2S8BAP9</accession>
<name>A0A2S8BAP9_9SPHN</name>
<dbReference type="InterPro" id="IPR023346">
    <property type="entry name" value="Lysozyme-like_dom_sf"/>
</dbReference>
<dbReference type="OrthoDB" id="3078754at2"/>
<evidence type="ECO:0000313" key="1">
    <source>
        <dbReference type="EMBL" id="PQM29393.1"/>
    </source>
</evidence>
<dbReference type="AlphaFoldDB" id="A0A2S8BAP9"/>
<organism evidence="1 2">
    <name type="scientific">Sphingopyxis lindanitolerans</name>
    <dbReference type="NCBI Taxonomy" id="2054227"/>
    <lineage>
        <taxon>Bacteria</taxon>
        <taxon>Pseudomonadati</taxon>
        <taxon>Pseudomonadota</taxon>
        <taxon>Alphaproteobacteria</taxon>
        <taxon>Sphingomonadales</taxon>
        <taxon>Sphingomonadaceae</taxon>
        <taxon>Sphingopyxis</taxon>
    </lineage>
</organism>
<dbReference type="Proteomes" id="UP000238954">
    <property type="component" value="Chromosome"/>
</dbReference>